<dbReference type="AlphaFoldDB" id="A0A009HJT2"/>
<name>A0A009HJT2_ACIB9</name>
<evidence type="ECO:0000313" key="1">
    <source>
        <dbReference type="EMBL" id="EXB03300.1"/>
    </source>
</evidence>
<dbReference type="Proteomes" id="UP000020595">
    <property type="component" value="Unassembled WGS sequence"/>
</dbReference>
<gene>
    <name evidence="1" type="ORF">J512_4181</name>
</gene>
<organism evidence="1 2">
    <name type="scientific">Acinetobacter baumannii (strain 1295743)</name>
    <dbReference type="NCBI Taxonomy" id="1310613"/>
    <lineage>
        <taxon>Bacteria</taxon>
        <taxon>Pseudomonadati</taxon>
        <taxon>Pseudomonadota</taxon>
        <taxon>Gammaproteobacteria</taxon>
        <taxon>Moraxellales</taxon>
        <taxon>Moraxellaceae</taxon>
        <taxon>Acinetobacter</taxon>
        <taxon>Acinetobacter calcoaceticus/baumannii complex</taxon>
    </lineage>
</organism>
<dbReference type="EMBL" id="JEWH01000108">
    <property type="protein sequence ID" value="EXB03300.1"/>
    <property type="molecule type" value="Genomic_DNA"/>
</dbReference>
<accession>A0A009HJT2</accession>
<dbReference type="RefSeq" id="WP_005128670.1">
    <property type="nucleotide sequence ID" value="NZ_JEWH01000108.1"/>
</dbReference>
<sequence length="155" mass="18056">MPQYLMIAEKVYKKIKEDDLFSDTPTEHLNNLIGVIRKEIKGTKFKLKYNFIDFDECLTKPLDECAVKIDISLMPSHKNKDEYILWLAGFIERMTTGGETHLPPISKFIPPDFKFNCEFDNAKTPTKSTHPDDEGELIINYFKSEAFMKIINEEK</sequence>
<proteinExistence type="predicted"/>
<protein>
    <submittedName>
        <fullName evidence="1">Uncharacterized protein</fullName>
    </submittedName>
</protein>
<dbReference type="PATRIC" id="fig|1310613.3.peg.3984"/>
<reference evidence="1 2" key="1">
    <citation type="submission" date="2014-02" db="EMBL/GenBank/DDBJ databases">
        <title>Comparative genomics and transcriptomics to identify genetic mechanisms underlying the emergence of carbapenem resistant Acinetobacter baumannii (CRAb).</title>
        <authorList>
            <person name="Harris A.D."/>
            <person name="Johnson K.J."/>
            <person name="George J."/>
            <person name="Shefchek K."/>
            <person name="Daugherty S.C."/>
            <person name="Parankush S."/>
            <person name="Sadzewicz L."/>
            <person name="Tallon L."/>
            <person name="Sengamalay N."/>
            <person name="Hazen T.H."/>
            <person name="Rasko D.A."/>
        </authorList>
    </citation>
    <scope>NUCLEOTIDE SEQUENCE [LARGE SCALE GENOMIC DNA]</scope>
    <source>
        <strain evidence="1 2">1295743</strain>
    </source>
</reference>
<comment type="caution">
    <text evidence="1">The sequence shown here is derived from an EMBL/GenBank/DDBJ whole genome shotgun (WGS) entry which is preliminary data.</text>
</comment>
<evidence type="ECO:0000313" key="2">
    <source>
        <dbReference type="Proteomes" id="UP000020595"/>
    </source>
</evidence>